<evidence type="ECO:0000313" key="3">
    <source>
        <dbReference type="Proteomes" id="UP001595798"/>
    </source>
</evidence>
<feature type="chain" id="PRO_5046320484" description="Tetratricopeptide repeat protein" evidence="1">
    <location>
        <begin position="18"/>
        <end position="274"/>
    </location>
</feature>
<accession>A0ABV8QLC4</accession>
<name>A0ABV8QLC4_9GAMM</name>
<dbReference type="RefSeq" id="WP_379888496.1">
    <property type="nucleotide sequence ID" value="NZ_JBHSDI010000052.1"/>
</dbReference>
<dbReference type="InterPro" id="IPR011990">
    <property type="entry name" value="TPR-like_helical_dom_sf"/>
</dbReference>
<protein>
    <recommendedName>
        <fullName evidence="4">Tetratricopeptide repeat protein</fullName>
    </recommendedName>
</protein>
<evidence type="ECO:0008006" key="4">
    <source>
        <dbReference type="Google" id="ProtNLM"/>
    </source>
</evidence>
<sequence length="274" mass="30265">MGLALAGSLLVSGSALALPAEHEIQRLMLAVEESVEAERWRDAAEYLNRLQQLEGQKPPEYLYYRGQVMARSEHYNEAMSALENYVAGTGADGKYYTESLKLITTIEQARSGQASGRGTAEADQEPVAEIVLANGAGQDGETVAGSDASRQSLVRRMNRIFDRAGWRRNPRLIREGSTPDVHYQASVHNGEIQFRESRNQEGGGRKLTTLLLPVYGISPMIEWSCENATESCWIYDPRDGSRFLRLGNDRDQAEVLANTLGSLIRKMQAPNSGS</sequence>
<organism evidence="2 3">
    <name type="scientific">Marinobacter lacisalsi</name>
    <dbReference type="NCBI Taxonomy" id="475979"/>
    <lineage>
        <taxon>Bacteria</taxon>
        <taxon>Pseudomonadati</taxon>
        <taxon>Pseudomonadota</taxon>
        <taxon>Gammaproteobacteria</taxon>
        <taxon>Pseudomonadales</taxon>
        <taxon>Marinobacteraceae</taxon>
        <taxon>Marinobacter</taxon>
    </lineage>
</organism>
<evidence type="ECO:0000256" key="1">
    <source>
        <dbReference type="SAM" id="SignalP"/>
    </source>
</evidence>
<keyword evidence="3" id="KW-1185">Reference proteome</keyword>
<proteinExistence type="predicted"/>
<dbReference type="Proteomes" id="UP001595798">
    <property type="component" value="Unassembled WGS sequence"/>
</dbReference>
<keyword evidence="1" id="KW-0732">Signal</keyword>
<dbReference type="EMBL" id="JBHSDI010000052">
    <property type="protein sequence ID" value="MFC4260203.1"/>
    <property type="molecule type" value="Genomic_DNA"/>
</dbReference>
<evidence type="ECO:0000313" key="2">
    <source>
        <dbReference type="EMBL" id="MFC4260203.1"/>
    </source>
</evidence>
<feature type="signal peptide" evidence="1">
    <location>
        <begin position="1"/>
        <end position="17"/>
    </location>
</feature>
<reference evidence="3" key="1">
    <citation type="journal article" date="2019" name="Int. J. Syst. Evol. Microbiol.">
        <title>The Global Catalogue of Microorganisms (GCM) 10K type strain sequencing project: providing services to taxonomists for standard genome sequencing and annotation.</title>
        <authorList>
            <consortium name="The Broad Institute Genomics Platform"/>
            <consortium name="The Broad Institute Genome Sequencing Center for Infectious Disease"/>
            <person name="Wu L."/>
            <person name="Ma J."/>
        </authorList>
    </citation>
    <scope>NUCLEOTIDE SEQUENCE [LARGE SCALE GENOMIC DNA]</scope>
    <source>
        <strain evidence="3">CECT 7297</strain>
    </source>
</reference>
<gene>
    <name evidence="2" type="ORF">ACFOZ5_14365</name>
</gene>
<comment type="caution">
    <text evidence="2">The sequence shown here is derived from an EMBL/GenBank/DDBJ whole genome shotgun (WGS) entry which is preliminary data.</text>
</comment>
<dbReference type="SUPFAM" id="SSF48452">
    <property type="entry name" value="TPR-like"/>
    <property type="match status" value="1"/>
</dbReference>